<evidence type="ECO:0000256" key="1">
    <source>
        <dbReference type="SAM" id="MobiDB-lite"/>
    </source>
</evidence>
<feature type="compositionally biased region" description="Basic residues" evidence="1">
    <location>
        <begin position="24"/>
        <end position="34"/>
    </location>
</feature>
<dbReference type="CDD" id="cd09076">
    <property type="entry name" value="L1-EN"/>
    <property type="match status" value="1"/>
</dbReference>
<sequence length="330" mass="35773">MISSPRIVATLPGQGKPGHPPGARPRRGARRRASGGRAFAHGARSGSARKNNMEQQSPCGPTTCRENYRGRVLCRPGGRPGRADRRQHRLALGTWNVTSLAGKEPELVQEVERYQLDIVGLTSTHSMGSGTKLLEKGWTLSFSGVAQGERRRAGVGILTSPRLSAAVLEFSPGNERVASLRLRVAGSKALTVVCAYAPNSISEYPAFLESVGGVLERAPPADSIVLLGDFNAHVGNDRETWRGVIGRNGLPDLNPNGVLLLDFCASHSLSITNTMFEHKVAHKCTWYQNTLGRRSMIDFVIVSSDLRPYVLDTRVKRGAELSTDHHLVVS</sequence>
<evidence type="ECO:0000313" key="3">
    <source>
        <dbReference type="Ensembl" id="ENSCLMP00005033911.1"/>
    </source>
</evidence>
<dbReference type="AlphaFoldDB" id="A0A8C3G4I2"/>
<reference evidence="3" key="1">
    <citation type="submission" date="2025-08" db="UniProtKB">
        <authorList>
            <consortium name="Ensembl"/>
        </authorList>
    </citation>
    <scope>IDENTIFICATION</scope>
</reference>
<feature type="domain" description="Endonuclease/exonuclease/phosphatase" evidence="2">
    <location>
        <begin position="191"/>
        <end position="328"/>
    </location>
</feature>
<evidence type="ECO:0000259" key="2">
    <source>
        <dbReference type="Pfam" id="PF14529"/>
    </source>
</evidence>
<dbReference type="GO" id="GO:0003824">
    <property type="term" value="F:catalytic activity"/>
    <property type="evidence" value="ECO:0007669"/>
    <property type="project" value="InterPro"/>
</dbReference>
<organism evidence="3 4">
    <name type="scientific">Cyclopterus lumpus</name>
    <name type="common">Lumpsucker</name>
    <dbReference type="NCBI Taxonomy" id="8103"/>
    <lineage>
        <taxon>Eukaryota</taxon>
        <taxon>Metazoa</taxon>
        <taxon>Chordata</taxon>
        <taxon>Craniata</taxon>
        <taxon>Vertebrata</taxon>
        <taxon>Euteleostomi</taxon>
        <taxon>Actinopterygii</taxon>
        <taxon>Neopterygii</taxon>
        <taxon>Teleostei</taxon>
        <taxon>Neoteleostei</taxon>
        <taxon>Acanthomorphata</taxon>
        <taxon>Eupercaria</taxon>
        <taxon>Perciformes</taxon>
        <taxon>Cottioidei</taxon>
        <taxon>Cottales</taxon>
        <taxon>Cyclopteridae</taxon>
        <taxon>Cyclopterus</taxon>
    </lineage>
</organism>
<dbReference type="InterPro" id="IPR027124">
    <property type="entry name" value="Swc5/CFDP1/2"/>
</dbReference>
<dbReference type="InterPro" id="IPR036691">
    <property type="entry name" value="Endo/exonu/phosph_ase_sf"/>
</dbReference>
<dbReference type="Pfam" id="PF14529">
    <property type="entry name" value="Exo_endo_phos_2"/>
    <property type="match status" value="1"/>
</dbReference>
<dbReference type="PANTHER" id="PTHR23227">
    <property type="entry name" value="BUCENTAUR RELATED"/>
    <property type="match status" value="1"/>
</dbReference>
<dbReference type="SUPFAM" id="SSF56219">
    <property type="entry name" value="DNase I-like"/>
    <property type="match status" value="1"/>
</dbReference>
<dbReference type="InterPro" id="IPR005135">
    <property type="entry name" value="Endo/exonuclease/phosphatase"/>
</dbReference>
<name>A0A8C3G4I2_CYCLU</name>
<dbReference type="Ensembl" id="ENSCLMT00005035303.1">
    <property type="protein sequence ID" value="ENSCLMP00005033911.1"/>
    <property type="gene ID" value="ENSCLMG00005016245.1"/>
</dbReference>
<dbReference type="Proteomes" id="UP000694565">
    <property type="component" value="Unplaced"/>
</dbReference>
<feature type="region of interest" description="Disordered" evidence="1">
    <location>
        <begin position="1"/>
        <end position="61"/>
    </location>
</feature>
<protein>
    <recommendedName>
        <fullName evidence="2">Endonuclease/exonuclease/phosphatase domain-containing protein</fullName>
    </recommendedName>
</protein>
<dbReference type="Gene3D" id="3.60.10.10">
    <property type="entry name" value="Endonuclease/exonuclease/phosphatase"/>
    <property type="match status" value="1"/>
</dbReference>
<reference evidence="3" key="2">
    <citation type="submission" date="2025-09" db="UniProtKB">
        <authorList>
            <consortium name="Ensembl"/>
        </authorList>
    </citation>
    <scope>IDENTIFICATION</scope>
</reference>
<dbReference type="PANTHER" id="PTHR23227:SF83">
    <property type="entry name" value="ENDONUCLEASE_EXONUCLEASE_PHOSPHATASE DOMAIN-CONTAINING PROTEIN"/>
    <property type="match status" value="1"/>
</dbReference>
<evidence type="ECO:0000313" key="4">
    <source>
        <dbReference type="Proteomes" id="UP000694565"/>
    </source>
</evidence>
<keyword evidence="4" id="KW-1185">Reference proteome</keyword>
<dbReference type="GeneTree" id="ENSGT00940000163895"/>
<proteinExistence type="predicted"/>
<feature type="compositionally biased region" description="Low complexity" evidence="1">
    <location>
        <begin position="35"/>
        <end position="49"/>
    </location>
</feature>
<accession>A0A8C3G4I2</accession>